<proteinExistence type="inferred from homology"/>
<comment type="function">
    <text evidence="2 3">Might take part in the signal recognition particle (SRP) pathway. This is inferred from the conservation of its genetic proximity to ftsY/ffh. May be a regulatory protein.</text>
</comment>
<dbReference type="GO" id="GO:0003677">
    <property type="term" value="F:DNA binding"/>
    <property type="evidence" value="ECO:0007669"/>
    <property type="project" value="UniProtKB-KW"/>
</dbReference>
<dbReference type="InterPro" id="IPR054831">
    <property type="entry name" value="UPF0122_fam_protein"/>
</dbReference>
<accession>A0ABS5PRH5</accession>
<gene>
    <name evidence="4" type="ORF">KHM83_12350</name>
</gene>
<organism evidence="4 5">
    <name type="scientific">Fusibacter paucivorans</name>
    <dbReference type="NCBI Taxonomy" id="76009"/>
    <lineage>
        <taxon>Bacteria</taxon>
        <taxon>Bacillati</taxon>
        <taxon>Bacillota</taxon>
        <taxon>Clostridia</taxon>
        <taxon>Eubacteriales</taxon>
        <taxon>Eubacteriales Family XII. Incertae Sedis</taxon>
        <taxon>Fusibacter</taxon>
    </lineage>
</organism>
<dbReference type="InterPro" id="IPR007394">
    <property type="entry name" value="UPF0122"/>
</dbReference>
<dbReference type="InterPro" id="IPR036388">
    <property type="entry name" value="WH-like_DNA-bd_sf"/>
</dbReference>
<protein>
    <recommendedName>
        <fullName evidence="3">UPF0122 protein KHM83_12350</fullName>
    </recommendedName>
</protein>
<dbReference type="HAMAP" id="MF_00245">
    <property type="entry name" value="UPF0122"/>
    <property type="match status" value="1"/>
</dbReference>
<dbReference type="EMBL" id="JAHBCL010000020">
    <property type="protein sequence ID" value="MBS7527467.1"/>
    <property type="molecule type" value="Genomic_DNA"/>
</dbReference>
<name>A0ABS5PRH5_9FIRM</name>
<evidence type="ECO:0000256" key="3">
    <source>
        <dbReference type="HAMAP-Rule" id="MF_00245"/>
    </source>
</evidence>
<dbReference type="Pfam" id="PF04297">
    <property type="entry name" value="UPF0122"/>
    <property type="match status" value="1"/>
</dbReference>
<evidence type="ECO:0000313" key="5">
    <source>
        <dbReference type="Proteomes" id="UP000746471"/>
    </source>
</evidence>
<dbReference type="NCBIfam" id="NF001072">
    <property type="entry name" value="PRK00118.2-2"/>
    <property type="match status" value="1"/>
</dbReference>
<comment type="caution">
    <text evidence="4">The sequence shown here is derived from an EMBL/GenBank/DDBJ whole genome shotgun (WGS) entry which is preliminary data.</text>
</comment>
<dbReference type="PANTHER" id="PTHR40083:SF1">
    <property type="entry name" value="UPF0122 PROTEIN YLXM"/>
    <property type="match status" value="1"/>
</dbReference>
<dbReference type="PANTHER" id="PTHR40083">
    <property type="entry name" value="UPF0122 PROTEIN CBO2450/CLC_2298"/>
    <property type="match status" value="1"/>
</dbReference>
<keyword evidence="5" id="KW-1185">Reference proteome</keyword>
<sequence length="115" mass="13667">MEKKLRLVDLFDFYGKMLTDKQFEIMDLYCNCDLSLAEISENLSITRQAVHDAIKRSEKILERYESQLGLYERSQKRETDFMKIIRLIRNYQTSEDMTLLEQAMQIAEKQTGLSE</sequence>
<dbReference type="Gene3D" id="1.10.10.10">
    <property type="entry name" value="Winged helix-like DNA-binding domain superfamily/Winged helix DNA-binding domain"/>
    <property type="match status" value="1"/>
</dbReference>
<evidence type="ECO:0000256" key="2">
    <source>
        <dbReference type="ARBA" id="ARBA00024764"/>
    </source>
</evidence>
<dbReference type="Proteomes" id="UP000746471">
    <property type="component" value="Unassembled WGS sequence"/>
</dbReference>
<comment type="similarity">
    <text evidence="1 3">Belongs to the UPF0122 family.</text>
</comment>
<reference evidence="4 5" key="1">
    <citation type="submission" date="2021-05" db="EMBL/GenBank/DDBJ databases">
        <title>Fusibacter ferrireducens sp. nov., an anaerobic, sulfur- and Fe-reducing bacterium isolated from the mangrove sediment.</title>
        <authorList>
            <person name="Qiu D."/>
        </authorList>
    </citation>
    <scope>NUCLEOTIDE SEQUENCE [LARGE SCALE GENOMIC DNA]</scope>
    <source>
        <strain evidence="4 5">DSM 12116</strain>
    </source>
</reference>
<dbReference type="InterPro" id="IPR013324">
    <property type="entry name" value="RNA_pol_sigma_r3/r4-like"/>
</dbReference>
<keyword evidence="4" id="KW-0238">DNA-binding</keyword>
<dbReference type="NCBIfam" id="NF045758">
    <property type="entry name" value="YlxM"/>
    <property type="match status" value="1"/>
</dbReference>
<dbReference type="SUPFAM" id="SSF88659">
    <property type="entry name" value="Sigma3 and sigma4 domains of RNA polymerase sigma factors"/>
    <property type="match status" value="1"/>
</dbReference>
<evidence type="ECO:0000313" key="4">
    <source>
        <dbReference type="EMBL" id="MBS7527467.1"/>
    </source>
</evidence>
<evidence type="ECO:0000256" key="1">
    <source>
        <dbReference type="ARBA" id="ARBA00008720"/>
    </source>
</evidence>